<dbReference type="Gene3D" id="1.10.10.10">
    <property type="entry name" value="Winged helix-like DNA-binding domain superfamily/Winged helix DNA-binding domain"/>
    <property type="match status" value="1"/>
</dbReference>
<dbReference type="AlphaFoldDB" id="A0A368XUW3"/>
<evidence type="ECO:0000256" key="4">
    <source>
        <dbReference type="ARBA" id="ARBA00023163"/>
    </source>
</evidence>
<dbReference type="PROSITE" id="PS50931">
    <property type="entry name" value="HTH_LYSR"/>
    <property type="match status" value="1"/>
</dbReference>
<evidence type="ECO:0000256" key="3">
    <source>
        <dbReference type="ARBA" id="ARBA00023125"/>
    </source>
</evidence>
<feature type="domain" description="HTH lysR-type" evidence="5">
    <location>
        <begin position="4"/>
        <end position="61"/>
    </location>
</feature>
<evidence type="ECO:0000313" key="7">
    <source>
        <dbReference type="Proteomes" id="UP000252884"/>
    </source>
</evidence>
<dbReference type="Proteomes" id="UP000252884">
    <property type="component" value="Unassembled WGS sequence"/>
</dbReference>
<proteinExistence type="inferred from homology"/>
<dbReference type="FunFam" id="1.10.10.10:FF:000001">
    <property type="entry name" value="LysR family transcriptional regulator"/>
    <property type="match status" value="1"/>
</dbReference>
<keyword evidence="4" id="KW-0804">Transcription</keyword>
<sequence>MAKPALGDLDAFAAVARHRSFRRAALERGVSPALISQTLRRLEEQLGMVLLRRTTRSVAPTAAGEQLLLQLAPALDQIRDAVDRVNLHRASPMGTLRINAPAPVAQFLLAPLVADFLRAHPHVEIELTADAAKIDIVQAGFDAGVRFESDLDQDMVAVPIGPPQRYAVVAAPSYLLNLPPPRRPADLADHACIRRRFQGGSIFVWSFRKHGETVRVDPAGPLTVNDAQIAVNAAVAGVGVAYVHEQYAVRELEAGSLVRLLEDWSPGLGRPFLYYPRQRYVPSALRAFIDFAKARGGGAVAA</sequence>
<dbReference type="SUPFAM" id="SSF46785">
    <property type="entry name" value="Winged helix' DNA-binding domain"/>
    <property type="match status" value="1"/>
</dbReference>
<comment type="similarity">
    <text evidence="1">Belongs to the LysR transcriptional regulatory family.</text>
</comment>
<dbReference type="Gene3D" id="3.40.190.290">
    <property type="match status" value="1"/>
</dbReference>
<organism evidence="6 7">
    <name type="scientific">Pseudorhodoferax soli</name>
    <dbReference type="NCBI Taxonomy" id="545864"/>
    <lineage>
        <taxon>Bacteria</taxon>
        <taxon>Pseudomonadati</taxon>
        <taxon>Pseudomonadota</taxon>
        <taxon>Betaproteobacteria</taxon>
        <taxon>Burkholderiales</taxon>
        <taxon>Comamonadaceae</taxon>
    </lineage>
</organism>
<dbReference type="GO" id="GO:0003700">
    <property type="term" value="F:DNA-binding transcription factor activity"/>
    <property type="evidence" value="ECO:0007669"/>
    <property type="project" value="InterPro"/>
</dbReference>
<dbReference type="PANTHER" id="PTHR30537:SF5">
    <property type="entry name" value="HTH-TYPE TRANSCRIPTIONAL ACTIVATOR TTDR-RELATED"/>
    <property type="match status" value="1"/>
</dbReference>
<evidence type="ECO:0000313" key="6">
    <source>
        <dbReference type="EMBL" id="RCW71753.1"/>
    </source>
</evidence>
<reference evidence="6 7" key="1">
    <citation type="submission" date="2018-07" db="EMBL/GenBank/DDBJ databases">
        <title>Genomic Encyclopedia of Type Strains, Phase IV (KMG-IV): sequencing the most valuable type-strain genomes for metagenomic binning, comparative biology and taxonomic classification.</title>
        <authorList>
            <person name="Goeker M."/>
        </authorList>
    </citation>
    <scope>NUCLEOTIDE SEQUENCE [LARGE SCALE GENOMIC DNA]</scope>
    <source>
        <strain evidence="6 7">DSM 21634</strain>
    </source>
</reference>
<dbReference type="InterPro" id="IPR036388">
    <property type="entry name" value="WH-like_DNA-bd_sf"/>
</dbReference>
<keyword evidence="7" id="KW-1185">Reference proteome</keyword>
<keyword evidence="3 6" id="KW-0238">DNA-binding</keyword>
<dbReference type="Pfam" id="PF00126">
    <property type="entry name" value="HTH_1"/>
    <property type="match status" value="1"/>
</dbReference>
<dbReference type="PANTHER" id="PTHR30537">
    <property type="entry name" value="HTH-TYPE TRANSCRIPTIONAL REGULATOR"/>
    <property type="match status" value="1"/>
</dbReference>
<keyword evidence="2" id="KW-0805">Transcription regulation</keyword>
<dbReference type="EMBL" id="QPJK01000004">
    <property type="protein sequence ID" value="RCW71753.1"/>
    <property type="molecule type" value="Genomic_DNA"/>
</dbReference>
<accession>A0A368XUW3</accession>
<protein>
    <submittedName>
        <fullName evidence="6">DNA-binding transcriptional LysR family regulator</fullName>
    </submittedName>
</protein>
<dbReference type="RefSeq" id="WP_114468928.1">
    <property type="nucleotide sequence ID" value="NZ_QPJK01000004.1"/>
</dbReference>
<dbReference type="OrthoDB" id="9813056at2"/>
<dbReference type="Pfam" id="PF03466">
    <property type="entry name" value="LysR_substrate"/>
    <property type="match status" value="1"/>
</dbReference>
<dbReference type="InterPro" id="IPR058163">
    <property type="entry name" value="LysR-type_TF_proteobact-type"/>
</dbReference>
<comment type="caution">
    <text evidence="6">The sequence shown here is derived from an EMBL/GenBank/DDBJ whole genome shotgun (WGS) entry which is preliminary data.</text>
</comment>
<dbReference type="InterPro" id="IPR000847">
    <property type="entry name" value="LysR_HTH_N"/>
</dbReference>
<evidence type="ECO:0000256" key="2">
    <source>
        <dbReference type="ARBA" id="ARBA00023015"/>
    </source>
</evidence>
<evidence type="ECO:0000259" key="5">
    <source>
        <dbReference type="PROSITE" id="PS50931"/>
    </source>
</evidence>
<dbReference type="SUPFAM" id="SSF53850">
    <property type="entry name" value="Periplasmic binding protein-like II"/>
    <property type="match status" value="1"/>
</dbReference>
<name>A0A368XUW3_9BURK</name>
<dbReference type="GO" id="GO:0003677">
    <property type="term" value="F:DNA binding"/>
    <property type="evidence" value="ECO:0007669"/>
    <property type="project" value="UniProtKB-KW"/>
</dbReference>
<gene>
    <name evidence="6" type="ORF">DES41_104573</name>
</gene>
<dbReference type="CDD" id="cd08474">
    <property type="entry name" value="PBP2_CrgA_like_5"/>
    <property type="match status" value="1"/>
</dbReference>
<dbReference type="InterPro" id="IPR036390">
    <property type="entry name" value="WH_DNA-bd_sf"/>
</dbReference>
<evidence type="ECO:0000256" key="1">
    <source>
        <dbReference type="ARBA" id="ARBA00009437"/>
    </source>
</evidence>
<dbReference type="InterPro" id="IPR005119">
    <property type="entry name" value="LysR_subst-bd"/>
</dbReference>